<accession>A0A2T1LU25</accession>
<protein>
    <submittedName>
        <fullName evidence="1">Uncharacterized protein</fullName>
    </submittedName>
</protein>
<dbReference type="EMBL" id="PXOH01000024">
    <property type="protein sequence ID" value="PSF34948.1"/>
    <property type="molecule type" value="Genomic_DNA"/>
</dbReference>
<dbReference type="Proteomes" id="UP000239001">
    <property type="component" value="Unassembled WGS sequence"/>
</dbReference>
<evidence type="ECO:0000313" key="2">
    <source>
        <dbReference type="Proteomes" id="UP000239001"/>
    </source>
</evidence>
<evidence type="ECO:0000313" key="1">
    <source>
        <dbReference type="EMBL" id="PSF34948.1"/>
    </source>
</evidence>
<dbReference type="OrthoDB" id="515822at2"/>
<dbReference type="RefSeq" id="WP_106458356.1">
    <property type="nucleotide sequence ID" value="NZ_PXOH01000024.1"/>
</dbReference>
<dbReference type="AlphaFoldDB" id="A0A2T1LU25"/>
<proteinExistence type="predicted"/>
<reference evidence="1 2" key="1">
    <citation type="submission" date="2018-03" db="EMBL/GenBank/DDBJ databases">
        <title>The ancient ancestry and fast evolution of plastids.</title>
        <authorList>
            <person name="Moore K.R."/>
            <person name="Magnabosco C."/>
            <person name="Momper L."/>
            <person name="Gold D.A."/>
            <person name="Bosak T."/>
            <person name="Fournier G.P."/>
        </authorList>
    </citation>
    <scope>NUCLEOTIDE SEQUENCE [LARGE SCALE GENOMIC DNA]</scope>
    <source>
        <strain evidence="1 2">CCALA 016</strain>
    </source>
</reference>
<gene>
    <name evidence="1" type="ORF">C7H19_18250</name>
</gene>
<name>A0A2T1LU25_9CHRO</name>
<keyword evidence="2" id="KW-1185">Reference proteome</keyword>
<organism evidence="1 2">
    <name type="scientific">Aphanothece hegewaldii CCALA 016</name>
    <dbReference type="NCBI Taxonomy" id="2107694"/>
    <lineage>
        <taxon>Bacteria</taxon>
        <taxon>Bacillati</taxon>
        <taxon>Cyanobacteriota</taxon>
        <taxon>Cyanophyceae</taxon>
        <taxon>Oscillatoriophycideae</taxon>
        <taxon>Chroococcales</taxon>
        <taxon>Aphanothecaceae</taxon>
        <taxon>Aphanothece</taxon>
    </lineage>
</organism>
<comment type="caution">
    <text evidence="1">The sequence shown here is derived from an EMBL/GenBank/DDBJ whole genome shotgun (WGS) entry which is preliminary data.</text>
</comment>
<sequence>MSEMKIDYLLGIEGRKLLLVYYTPRNCYQFRVVTATGQVIGNQEIYYTPDAALTEGRRWLGVSGANGTR</sequence>
<reference evidence="1 2" key="2">
    <citation type="submission" date="2018-03" db="EMBL/GenBank/DDBJ databases">
        <authorList>
            <person name="Keele B.F."/>
        </authorList>
    </citation>
    <scope>NUCLEOTIDE SEQUENCE [LARGE SCALE GENOMIC DNA]</scope>
    <source>
        <strain evidence="1 2">CCALA 016</strain>
    </source>
</reference>